<evidence type="ECO:0000313" key="4">
    <source>
        <dbReference type="Proteomes" id="UP000054477"/>
    </source>
</evidence>
<feature type="compositionally biased region" description="Polar residues" evidence="1">
    <location>
        <begin position="426"/>
        <end position="437"/>
    </location>
</feature>
<feature type="transmembrane region" description="Helical" evidence="2">
    <location>
        <begin position="373"/>
        <end position="399"/>
    </location>
</feature>
<gene>
    <name evidence="3" type="ORF">K443DRAFT_673225</name>
</gene>
<proteinExistence type="predicted"/>
<sequence length="446" mass="48811">MGLDYPITRPFPQGWRWFTPLSFVGAFIALVFLCTINVALTGYETVTAFKSDFDATQSFWYNKYMPYRVPTPGTLCDPHVFNVGDPFTTNYTFFEWTIQSITTANAGNSGISYKGATLNDCDVSSMYVDADLRTWSVAFTVVVQCQYENQISAQTSFTISVLPGRNSPVLGMVKFAEGSDMRPAVFNAMLQTAAQDLGRRSFNALLTSNYTSPVAVSLQADITPCPMSLGSSAACGLATPNFTISSAAVVMSNLSVFQDTAPDPITVMDDNIKLPIYNLMQTVYAIIRIELGNPSPNNFILHPNVTDSIIASKFPATPLNQGGDALVSALYEAWTNPDPEETKKYLPVTVSGPANIQVVYPCRFQQQKTPGQLFISVLVATLSMFSTGWAVFMVSAVYFAKRKGPSGKSANQCQRHGDVWMHQLSNSNDGHPTQTGDTYHKGYQPV</sequence>
<name>A0A0C9YBJ2_9AGAR</name>
<dbReference type="Proteomes" id="UP000054477">
    <property type="component" value="Unassembled WGS sequence"/>
</dbReference>
<reference evidence="3 4" key="1">
    <citation type="submission" date="2014-04" db="EMBL/GenBank/DDBJ databases">
        <authorList>
            <consortium name="DOE Joint Genome Institute"/>
            <person name="Kuo A."/>
            <person name="Kohler A."/>
            <person name="Nagy L.G."/>
            <person name="Floudas D."/>
            <person name="Copeland A."/>
            <person name="Barry K.W."/>
            <person name="Cichocki N."/>
            <person name="Veneault-Fourrey C."/>
            <person name="LaButti K."/>
            <person name="Lindquist E.A."/>
            <person name="Lipzen A."/>
            <person name="Lundell T."/>
            <person name="Morin E."/>
            <person name="Murat C."/>
            <person name="Sun H."/>
            <person name="Tunlid A."/>
            <person name="Henrissat B."/>
            <person name="Grigoriev I.V."/>
            <person name="Hibbett D.S."/>
            <person name="Martin F."/>
            <person name="Nordberg H.P."/>
            <person name="Cantor M.N."/>
            <person name="Hua S.X."/>
        </authorList>
    </citation>
    <scope>NUCLEOTIDE SEQUENCE [LARGE SCALE GENOMIC DNA]</scope>
    <source>
        <strain evidence="3 4">LaAM-08-1</strain>
    </source>
</reference>
<dbReference type="STRING" id="1095629.A0A0C9YBJ2"/>
<feature type="region of interest" description="Disordered" evidence="1">
    <location>
        <begin position="426"/>
        <end position="446"/>
    </location>
</feature>
<dbReference type="HOGENOM" id="CLU_033918_0_0_1"/>
<dbReference type="OrthoDB" id="2564485at2759"/>
<reference evidence="4" key="2">
    <citation type="submission" date="2015-01" db="EMBL/GenBank/DDBJ databases">
        <title>Evolutionary Origins and Diversification of the Mycorrhizal Mutualists.</title>
        <authorList>
            <consortium name="DOE Joint Genome Institute"/>
            <consortium name="Mycorrhizal Genomics Consortium"/>
            <person name="Kohler A."/>
            <person name="Kuo A."/>
            <person name="Nagy L.G."/>
            <person name="Floudas D."/>
            <person name="Copeland A."/>
            <person name="Barry K.W."/>
            <person name="Cichocki N."/>
            <person name="Veneault-Fourrey C."/>
            <person name="LaButti K."/>
            <person name="Lindquist E.A."/>
            <person name="Lipzen A."/>
            <person name="Lundell T."/>
            <person name="Morin E."/>
            <person name="Murat C."/>
            <person name="Riley R."/>
            <person name="Ohm R."/>
            <person name="Sun H."/>
            <person name="Tunlid A."/>
            <person name="Henrissat B."/>
            <person name="Grigoriev I.V."/>
            <person name="Hibbett D.S."/>
            <person name="Martin F."/>
        </authorList>
    </citation>
    <scope>NUCLEOTIDE SEQUENCE [LARGE SCALE GENOMIC DNA]</scope>
    <source>
        <strain evidence="4">LaAM-08-1</strain>
    </source>
</reference>
<feature type="transmembrane region" description="Helical" evidence="2">
    <location>
        <begin position="21"/>
        <end position="43"/>
    </location>
</feature>
<evidence type="ECO:0008006" key="5">
    <source>
        <dbReference type="Google" id="ProtNLM"/>
    </source>
</evidence>
<keyword evidence="2" id="KW-1133">Transmembrane helix</keyword>
<dbReference type="AlphaFoldDB" id="A0A0C9YBJ2"/>
<evidence type="ECO:0000256" key="2">
    <source>
        <dbReference type="SAM" id="Phobius"/>
    </source>
</evidence>
<evidence type="ECO:0000256" key="1">
    <source>
        <dbReference type="SAM" id="MobiDB-lite"/>
    </source>
</evidence>
<keyword evidence="4" id="KW-1185">Reference proteome</keyword>
<dbReference type="EMBL" id="KN838546">
    <property type="protein sequence ID" value="KIK07642.1"/>
    <property type="molecule type" value="Genomic_DNA"/>
</dbReference>
<protein>
    <recommendedName>
        <fullName evidence="5">Transmembrane protein</fullName>
    </recommendedName>
</protein>
<organism evidence="3 4">
    <name type="scientific">Laccaria amethystina LaAM-08-1</name>
    <dbReference type="NCBI Taxonomy" id="1095629"/>
    <lineage>
        <taxon>Eukaryota</taxon>
        <taxon>Fungi</taxon>
        <taxon>Dikarya</taxon>
        <taxon>Basidiomycota</taxon>
        <taxon>Agaricomycotina</taxon>
        <taxon>Agaricomycetes</taxon>
        <taxon>Agaricomycetidae</taxon>
        <taxon>Agaricales</taxon>
        <taxon>Agaricineae</taxon>
        <taxon>Hydnangiaceae</taxon>
        <taxon>Laccaria</taxon>
    </lineage>
</organism>
<evidence type="ECO:0000313" key="3">
    <source>
        <dbReference type="EMBL" id="KIK07642.1"/>
    </source>
</evidence>
<keyword evidence="2" id="KW-0472">Membrane</keyword>
<keyword evidence="2" id="KW-0812">Transmembrane</keyword>
<accession>A0A0C9YBJ2</accession>